<evidence type="ECO:0000313" key="3">
    <source>
        <dbReference type="Proteomes" id="UP000223709"/>
    </source>
</evidence>
<organism evidence="2 3">
    <name type="scientific">Faecalibacterium prausnitzii</name>
    <dbReference type="NCBI Taxonomy" id="853"/>
    <lineage>
        <taxon>Bacteria</taxon>
        <taxon>Bacillati</taxon>
        <taxon>Bacillota</taxon>
        <taxon>Clostridia</taxon>
        <taxon>Eubacteriales</taxon>
        <taxon>Oscillospiraceae</taxon>
        <taxon>Faecalibacterium</taxon>
    </lineage>
</organism>
<sequence length="481" mass="57241">MKDYNYMENANDFERFVLYRTEEALQMDSRGLEWNIQEKSELLQNQYINEILYRALNSTQPWNDFSFIDASGIKEFFYSNALACALVTFGYLSSENTTLEEIMCDPKKHEVAEKNKAIKEDAEEFRKKCQKLYEKRKVWQEEFKEKHNIKEWYIEIKEMEEKIKIEEKAVKTETDKKKIKADNNKLDEMKSYAEAIERKLANYAEIIKCPYTYIPLKGKIKNFLAPLTRKIVYEVAEKKYAEIFDYKMIRLHELYTSYLDGRRPLRDRDEWLDDEGEDDVQRQRKSQLIKLYSDFCNELVRIGNERDGYETCSEYVMNEFAKELIYHSRAIIEFENFVGLIKAIPYRGNANLRDVLENEFYRRENIMRFKCSAPVLFYSDEMIYEKSNICMPEYIAFLKRTVVEIYVLAGKKTDNAYSLVENYVNKKGAEYFKLENLKLWDSPSDQKDCRISSIESVLYAISPRAIYTEGEDLLKICALLL</sequence>
<reference evidence="2 3" key="1">
    <citation type="submission" date="2017-10" db="EMBL/GenBank/DDBJ databases">
        <title>Complete Genome Sequence of Faecalibacterium prausnitzii isolated from the gut of healthy adult Indian.</title>
        <authorList>
            <person name="Bag S."/>
            <person name="Ghosh T.S."/>
            <person name="Das B."/>
        </authorList>
    </citation>
    <scope>NUCLEOTIDE SEQUENCE [LARGE SCALE GENOMIC DNA]</scope>
    <source>
        <strain evidence="2 3">Indica</strain>
    </source>
</reference>
<dbReference type="EMBL" id="CP023819">
    <property type="protein sequence ID" value="ATL90588.1"/>
    <property type="molecule type" value="Genomic_DNA"/>
</dbReference>
<accession>A0A291TBW2</accession>
<proteinExistence type="predicted"/>
<dbReference type="AlphaFoldDB" id="A0A291TBW2"/>
<gene>
    <name evidence="2" type="ORF">CRH10_09895</name>
</gene>
<feature type="coiled-coil region" evidence="1">
    <location>
        <begin position="108"/>
        <end position="199"/>
    </location>
</feature>
<dbReference type="Proteomes" id="UP000223709">
    <property type="component" value="Chromosome"/>
</dbReference>
<name>A0A291TBW2_9FIRM</name>
<evidence type="ECO:0000256" key="1">
    <source>
        <dbReference type="SAM" id="Coils"/>
    </source>
</evidence>
<protein>
    <submittedName>
        <fullName evidence="2">Uncharacterized protein</fullName>
    </submittedName>
</protein>
<keyword evidence="1" id="KW-0175">Coiled coil</keyword>
<evidence type="ECO:0000313" key="2">
    <source>
        <dbReference type="EMBL" id="ATL90588.1"/>
    </source>
</evidence>